<proteinExistence type="predicted"/>
<dbReference type="Proteomes" id="UP000594034">
    <property type="component" value="Chromosome"/>
</dbReference>
<dbReference type="SUPFAM" id="SSF48452">
    <property type="entry name" value="TPR-like"/>
    <property type="match status" value="1"/>
</dbReference>
<organism evidence="2 3">
    <name type="scientific">Aeromonas simiae</name>
    <dbReference type="NCBI Taxonomy" id="218936"/>
    <lineage>
        <taxon>Bacteria</taxon>
        <taxon>Pseudomonadati</taxon>
        <taxon>Pseudomonadota</taxon>
        <taxon>Gammaproteobacteria</taxon>
        <taxon>Aeromonadales</taxon>
        <taxon>Aeromonadaceae</taxon>
        <taxon>Aeromonas</taxon>
    </lineage>
</organism>
<dbReference type="Gene3D" id="1.25.40.10">
    <property type="entry name" value="Tetratricopeptide repeat domain"/>
    <property type="match status" value="1"/>
</dbReference>
<sequence length="291" mass="33410">MNGTSDFMACWDYDQPAASAERFLALLPHLEASGDRQTLLELKTQLARTHTLRHQFSQAHALLDEVEQHLTEATPRARLRYLLERGRTFNSAGRRAEAQPCFEQAWQEGLRQHEEPLAIDAAHMLAITLPSVDALRWHQRAIALAERSQREEAQRWLPSLWSHLAWSLFDLGRLDEALALQRKSLGWYEAHGRQRQAFRARWSVGRILREQGAIEPAWAMQLALKEAMEQAGEAADGYLFEELGELARLRQDPELGAEEFFARAWFLLSRSEALASDEPERLARLKRLAKL</sequence>
<gene>
    <name evidence="2" type="ORF">FE240_13325</name>
</gene>
<keyword evidence="3" id="KW-1185">Reference proteome</keyword>
<dbReference type="InterPro" id="IPR041656">
    <property type="entry name" value="TPR_5"/>
</dbReference>
<dbReference type="InterPro" id="IPR011990">
    <property type="entry name" value="TPR-like_helical_dom_sf"/>
</dbReference>
<dbReference type="AlphaFoldDB" id="A0A5J6WZ43"/>
<dbReference type="Pfam" id="PF12688">
    <property type="entry name" value="TPR_5"/>
    <property type="match status" value="1"/>
</dbReference>
<evidence type="ECO:0000259" key="1">
    <source>
        <dbReference type="Pfam" id="PF12688"/>
    </source>
</evidence>
<evidence type="ECO:0000313" key="2">
    <source>
        <dbReference type="EMBL" id="QFI55584.1"/>
    </source>
</evidence>
<reference evidence="2 3" key="1">
    <citation type="submission" date="2019-05" db="EMBL/GenBank/DDBJ databases">
        <title>OXA-830, a novel chromosomally encoded expanded-spectrum class D beta-lactamase in Aeromonas simiae.</title>
        <authorList>
            <person name="Zhou W."/>
            <person name="Chen Q."/>
        </authorList>
    </citation>
    <scope>NUCLEOTIDE SEQUENCE [LARGE SCALE GENOMIC DNA]</scope>
    <source>
        <strain evidence="2 3">A6</strain>
    </source>
</reference>
<dbReference type="RefSeq" id="WP_193001583.1">
    <property type="nucleotide sequence ID" value="NZ_CP040449.1"/>
</dbReference>
<dbReference type="KEGG" id="asim:FE240_13325"/>
<name>A0A5J6WZ43_9GAMM</name>
<feature type="domain" description="Tetratrico peptide repeat group 5" evidence="1">
    <location>
        <begin position="82"/>
        <end position="184"/>
    </location>
</feature>
<protein>
    <submittedName>
        <fullName evidence="2">Tetratricopeptide repeat protein</fullName>
    </submittedName>
</protein>
<evidence type="ECO:0000313" key="3">
    <source>
        <dbReference type="Proteomes" id="UP000594034"/>
    </source>
</evidence>
<dbReference type="EMBL" id="CP040449">
    <property type="protein sequence ID" value="QFI55584.1"/>
    <property type="molecule type" value="Genomic_DNA"/>
</dbReference>
<accession>A0A5J6WZ43</accession>